<evidence type="ECO:0000313" key="1">
    <source>
        <dbReference type="EMBL" id="MBB4034822.1"/>
    </source>
</evidence>
<name>A0A840CQH9_9BACT</name>
<reference evidence="1 2" key="1">
    <citation type="submission" date="2020-08" db="EMBL/GenBank/DDBJ databases">
        <title>Genomic Encyclopedia of Type Strains, Phase IV (KMG-IV): sequencing the most valuable type-strain genomes for metagenomic binning, comparative biology and taxonomic classification.</title>
        <authorList>
            <person name="Goeker M."/>
        </authorList>
    </citation>
    <scope>NUCLEOTIDE SEQUENCE [LARGE SCALE GENOMIC DNA]</scope>
    <source>
        <strain evidence="1 2">DSM 104969</strain>
    </source>
</reference>
<evidence type="ECO:0000313" key="2">
    <source>
        <dbReference type="Proteomes" id="UP000555103"/>
    </source>
</evidence>
<comment type="caution">
    <text evidence="1">The sequence shown here is derived from an EMBL/GenBank/DDBJ whole genome shotgun (WGS) entry which is preliminary data.</text>
</comment>
<gene>
    <name evidence="1" type="ORF">GGR21_000709</name>
</gene>
<dbReference type="AlphaFoldDB" id="A0A840CQH9"/>
<sequence length="291" mass="33127">MFFDLLKEVYKQINDLRQKGIKMKDIANHIDMPSSVVSAIYSTVLPAYLNNLEKLGKNEALDYAISQVNNVSKKRLLASITDIHTRLSSFIPHISTPGKGTFINSLDKFSKKSDDIALSYLGSYDSYSLSSARDALKKEPFILENGEMGQINVVRKNAYNSLNSGIAIVIHGYSMYIMLNESDESQLALVTIYLQLPFYENVKFLRGMYMTLDYNRNPIARRILFVKNESPIDIESLTGRIIEKDEIDNHLKVYYDYVSGSSDVIKMCSIPFPQFNQDDLITEKKILLSIK</sequence>
<dbReference type="Proteomes" id="UP000555103">
    <property type="component" value="Unassembled WGS sequence"/>
</dbReference>
<keyword evidence="2" id="KW-1185">Reference proteome</keyword>
<accession>A0A840CQH9</accession>
<proteinExistence type="predicted"/>
<dbReference type="RefSeq" id="WP_183305765.1">
    <property type="nucleotide sequence ID" value="NZ_JACIEP010000002.1"/>
</dbReference>
<protein>
    <submittedName>
        <fullName evidence="1">Uncharacterized protein</fullName>
    </submittedName>
</protein>
<organism evidence="1 2">
    <name type="scientific">Dysgonomonas hofstadii</name>
    <dbReference type="NCBI Taxonomy" id="637886"/>
    <lineage>
        <taxon>Bacteria</taxon>
        <taxon>Pseudomonadati</taxon>
        <taxon>Bacteroidota</taxon>
        <taxon>Bacteroidia</taxon>
        <taxon>Bacteroidales</taxon>
        <taxon>Dysgonomonadaceae</taxon>
        <taxon>Dysgonomonas</taxon>
    </lineage>
</organism>
<dbReference type="EMBL" id="JACIEP010000002">
    <property type="protein sequence ID" value="MBB4034822.1"/>
    <property type="molecule type" value="Genomic_DNA"/>
</dbReference>